<dbReference type="RefSeq" id="XP_004034627.1">
    <property type="nucleotide sequence ID" value="XM_004034579.1"/>
</dbReference>
<dbReference type="InParanoid" id="G0QUE5"/>
<dbReference type="InterPro" id="IPR011990">
    <property type="entry name" value="TPR-like_helical_dom_sf"/>
</dbReference>
<dbReference type="eggNOG" id="KOG0495">
    <property type="taxonomic scope" value="Eukaryota"/>
</dbReference>
<dbReference type="GO" id="GO:0000244">
    <property type="term" value="P:spliceosomal tri-snRNP complex assembly"/>
    <property type="evidence" value="ECO:0007669"/>
    <property type="project" value="TreeGrafter"/>
</dbReference>
<dbReference type="PANTHER" id="PTHR11246">
    <property type="entry name" value="PRE-MRNA SPLICING FACTOR"/>
    <property type="match status" value="1"/>
</dbReference>
<dbReference type="SUPFAM" id="SSF48452">
    <property type="entry name" value="TPR-like"/>
    <property type="match status" value="3"/>
</dbReference>
<dbReference type="STRING" id="857967.G0QUE5"/>
<keyword evidence="3" id="KW-0539">Nucleus</keyword>
<name>G0QUE5_ICHMU</name>
<feature type="domain" description="PRP1 splicing factor N-terminal" evidence="4">
    <location>
        <begin position="13"/>
        <end position="133"/>
    </location>
</feature>
<dbReference type="GO" id="GO:0071013">
    <property type="term" value="C:catalytic step 2 spliceosome"/>
    <property type="evidence" value="ECO:0007669"/>
    <property type="project" value="TreeGrafter"/>
</dbReference>
<dbReference type="PANTHER" id="PTHR11246:SF1">
    <property type="entry name" value="PRE-MRNA-PROCESSING FACTOR 6"/>
    <property type="match status" value="1"/>
</dbReference>
<organism evidence="5 6">
    <name type="scientific">Ichthyophthirius multifiliis</name>
    <name type="common">White spot disease agent</name>
    <name type="synonym">Ich</name>
    <dbReference type="NCBI Taxonomy" id="5932"/>
    <lineage>
        <taxon>Eukaryota</taxon>
        <taxon>Sar</taxon>
        <taxon>Alveolata</taxon>
        <taxon>Ciliophora</taxon>
        <taxon>Intramacronucleata</taxon>
        <taxon>Oligohymenophorea</taxon>
        <taxon>Hymenostomatida</taxon>
        <taxon>Ophryoglenina</taxon>
        <taxon>Ichthyophthirius</taxon>
    </lineage>
</organism>
<keyword evidence="6" id="KW-1185">Reference proteome</keyword>
<dbReference type="GO" id="GO:0046540">
    <property type="term" value="C:U4/U6 x U5 tri-snRNP complex"/>
    <property type="evidence" value="ECO:0007669"/>
    <property type="project" value="TreeGrafter"/>
</dbReference>
<evidence type="ECO:0000313" key="5">
    <source>
        <dbReference type="EMBL" id="EGR31141.1"/>
    </source>
</evidence>
<evidence type="ECO:0000256" key="3">
    <source>
        <dbReference type="ARBA" id="ARBA00023242"/>
    </source>
</evidence>
<proteinExistence type="predicted"/>
<dbReference type="InterPro" id="IPR045075">
    <property type="entry name" value="Syf1-like"/>
</dbReference>
<dbReference type="EMBL" id="GL983911">
    <property type="protein sequence ID" value="EGR31141.1"/>
    <property type="molecule type" value="Genomic_DNA"/>
</dbReference>
<dbReference type="FunCoup" id="G0QUE5">
    <property type="interactions" value="521"/>
</dbReference>
<sequence length="877" mass="101702">MSHQYAKTEFGPPPPNYVAGLARGAVGFITRSDIGPANYVQFDQWSGYQENIFNGEKYDDEDRQADEVFKSVDDYMNQRRHKRKEKKEKIETKKIMENNPSVAYQFADLKRDLGKITEDEWMKIPEAQDYSIKKKKQEKYVPVPDHIIDSARKEQQIQNSIEIQSQLNLNLNDIGKANQTVLTAKLDKSIDSVSGISTVDKSGYLTSLNQQIVNSEADIGDFKRARKLMKNVVNVDPKNANGWIGAARIEELDGKIQQARNILYQGLKQCERSDDLWLEIARLETPEKARSILAQAAQILPKSLKIWLAAADREVLKENKIKVLRKALEHIPDQPKLWKYLIQLENEKEAKILLYKAVECIPGDLDMWLALAKLETYENAKAVLNRARKALPQEHSIWINAAKLEESDGKPQSKITELLQKAIDLYKRRGYIINREDWLDEAAYCEKSGNPLTCVAIIRAVIGDGIEQSERERVFTEEAQSMIQRTCINTARAIYEYGIDVLFPENLTIIQKTIDFEKNIGKSKDNLNKQLQSATQQHPFYEFFWTQRIKFHWKNFNIREIIDEAEKNLPENSQILILSLKNYKQNNQLEQARLVAQKAKNVGTCEAYIAAIKLEYQLGSLQKSFQDAQVAISLFPTDEKLFILLAKIAYKFKSIDAARQIFEKGIRFNPLSTTLIIRYVELEMNHRFFPRARPILEKSRVKLPKCPELWCIAVELETQAENKKGARYMLARGLKECPDYSQLWSYAIELEPKATRKKKIVEALDKCRQDPYVNISVAKLFWKERKMEKARKWIQKSLLERPDIVDSWATLYLFEKDDDEKSGKAEEAFLKIKNGEEKKQGRLYMKVKKSDEGWKMSFDEIFQKILEIIQKEMLNIE</sequence>
<gene>
    <name evidence="5" type="ORF">IMG5_116710</name>
</gene>
<reference evidence="5 6" key="1">
    <citation type="submission" date="2011-07" db="EMBL/GenBank/DDBJ databases">
        <authorList>
            <person name="Coyne R."/>
            <person name="Brami D."/>
            <person name="Johnson J."/>
            <person name="Hostetler J."/>
            <person name="Hannick L."/>
            <person name="Clark T."/>
            <person name="Cassidy-Hanley D."/>
            <person name="Inman J."/>
        </authorList>
    </citation>
    <scope>NUCLEOTIDE SEQUENCE [LARGE SCALE GENOMIC DNA]</scope>
    <source>
        <strain evidence="5 6">G5</strain>
    </source>
</reference>
<evidence type="ECO:0000256" key="2">
    <source>
        <dbReference type="ARBA" id="ARBA00022737"/>
    </source>
</evidence>
<keyword evidence="2" id="KW-0677">Repeat</keyword>
<dbReference type="AlphaFoldDB" id="G0QUE5"/>
<dbReference type="OMA" id="DGWAWYY"/>
<dbReference type="Proteomes" id="UP000008983">
    <property type="component" value="Unassembled WGS sequence"/>
</dbReference>
<dbReference type="InterPro" id="IPR003107">
    <property type="entry name" value="HAT"/>
</dbReference>
<protein>
    <submittedName>
        <fullName evidence="5">Pre-mRNA splicing factor, putative</fullName>
    </submittedName>
</protein>
<evidence type="ECO:0000313" key="6">
    <source>
        <dbReference type="Proteomes" id="UP000008983"/>
    </source>
</evidence>
<dbReference type="OrthoDB" id="440128at2759"/>
<dbReference type="Pfam" id="PF06424">
    <property type="entry name" value="PRP1_N"/>
    <property type="match status" value="1"/>
</dbReference>
<dbReference type="GeneID" id="14907281"/>
<dbReference type="Gene3D" id="1.25.40.10">
    <property type="entry name" value="Tetratricopeptide repeat domain"/>
    <property type="match status" value="4"/>
</dbReference>
<comment type="subcellular location">
    <subcellularLocation>
        <location evidence="1">Nucleus</location>
    </subcellularLocation>
</comment>
<accession>G0QUE5</accession>
<dbReference type="Pfam" id="PF13432">
    <property type="entry name" value="TPR_16"/>
    <property type="match status" value="1"/>
</dbReference>
<evidence type="ECO:0000256" key="1">
    <source>
        <dbReference type="ARBA" id="ARBA00004123"/>
    </source>
</evidence>
<dbReference type="InterPro" id="IPR010491">
    <property type="entry name" value="PRP1_N"/>
</dbReference>
<evidence type="ECO:0000259" key="4">
    <source>
        <dbReference type="Pfam" id="PF06424"/>
    </source>
</evidence>
<dbReference type="SMART" id="SM00386">
    <property type="entry name" value="HAT"/>
    <property type="match status" value="9"/>
</dbReference>